<dbReference type="EMBL" id="DXAV01000035">
    <property type="protein sequence ID" value="HIZ91297.1"/>
    <property type="molecule type" value="Genomic_DNA"/>
</dbReference>
<reference evidence="2" key="1">
    <citation type="journal article" date="2021" name="PeerJ">
        <title>Extensive microbial diversity within the chicken gut microbiome revealed by metagenomics and culture.</title>
        <authorList>
            <person name="Gilroy R."/>
            <person name="Ravi A."/>
            <person name="Getino M."/>
            <person name="Pursley I."/>
            <person name="Horton D.L."/>
            <person name="Alikhan N.F."/>
            <person name="Baker D."/>
            <person name="Gharbi K."/>
            <person name="Hall N."/>
            <person name="Watson M."/>
            <person name="Adriaenssens E.M."/>
            <person name="Foster-Nyarko E."/>
            <person name="Jarju S."/>
            <person name="Secka A."/>
            <person name="Antonio M."/>
            <person name="Oren A."/>
            <person name="Chaudhuri R.R."/>
            <person name="La Ragione R."/>
            <person name="Hildebrand F."/>
            <person name="Pallen M.J."/>
        </authorList>
    </citation>
    <scope>NUCLEOTIDE SEQUENCE</scope>
    <source>
        <strain evidence="2">CHK118-2852</strain>
    </source>
</reference>
<feature type="domain" description="Putative beta-lactamase-inhibitor-like PepSY-like" evidence="1">
    <location>
        <begin position="60"/>
        <end position="141"/>
    </location>
</feature>
<dbReference type="Pfam" id="PF11396">
    <property type="entry name" value="PepSY_like"/>
    <property type="match status" value="1"/>
</dbReference>
<name>A0A9D2KDY3_9BACE</name>
<proteinExistence type="predicted"/>
<evidence type="ECO:0000313" key="2">
    <source>
        <dbReference type="EMBL" id="HIZ91297.1"/>
    </source>
</evidence>
<dbReference type="Proteomes" id="UP000824108">
    <property type="component" value="Unassembled WGS sequence"/>
</dbReference>
<protein>
    <submittedName>
        <fullName evidence="2">PepSY-like domain-containing protein</fullName>
    </submittedName>
</protein>
<gene>
    <name evidence="2" type="ORF">H9807_04165</name>
</gene>
<evidence type="ECO:0000259" key="1">
    <source>
        <dbReference type="Pfam" id="PF11396"/>
    </source>
</evidence>
<organism evidence="2 3">
    <name type="scientific">Candidatus Bacteroides merdavium</name>
    <dbReference type="NCBI Taxonomy" id="2838472"/>
    <lineage>
        <taxon>Bacteria</taxon>
        <taxon>Pseudomonadati</taxon>
        <taxon>Bacteroidota</taxon>
        <taxon>Bacteroidia</taxon>
        <taxon>Bacteroidales</taxon>
        <taxon>Bacteroidaceae</taxon>
        <taxon>Bacteroides</taxon>
    </lineage>
</organism>
<dbReference type="Gene3D" id="3.40.1420.30">
    <property type="match status" value="1"/>
</dbReference>
<accession>A0A9D2KDY3</accession>
<dbReference type="SUPFAM" id="SSF160574">
    <property type="entry name" value="BT0923-like"/>
    <property type="match status" value="1"/>
</dbReference>
<comment type="caution">
    <text evidence="2">The sequence shown here is derived from an EMBL/GenBank/DDBJ whole genome shotgun (WGS) entry which is preliminary data.</text>
</comment>
<evidence type="ECO:0000313" key="3">
    <source>
        <dbReference type="Proteomes" id="UP000824108"/>
    </source>
</evidence>
<dbReference type="AlphaFoldDB" id="A0A9D2KDY3"/>
<sequence>MKKMIAFLAVIMMTIQVGLARDVITMNPKELPAAAQTFLKQYFSDKQVSYIKVESEFLSKKYEVVMTDRTKIEFDSKGNWEEVDCKQGKLPQNLVPDYVQQFVNAQYPGTVYHKIERDRVEVEVKLDNRLSLKFNKKGELIDIDD</sequence>
<dbReference type="InterPro" id="IPR021533">
    <property type="entry name" value="PepSY-like"/>
</dbReference>
<reference evidence="2" key="2">
    <citation type="submission" date="2021-04" db="EMBL/GenBank/DDBJ databases">
        <authorList>
            <person name="Gilroy R."/>
        </authorList>
    </citation>
    <scope>NUCLEOTIDE SEQUENCE</scope>
    <source>
        <strain evidence="2">CHK118-2852</strain>
    </source>
</reference>